<keyword evidence="3" id="KW-1185">Reference proteome</keyword>
<proteinExistence type="predicted"/>
<keyword evidence="2" id="KW-0378">Hydrolase</keyword>
<evidence type="ECO:0000256" key="1">
    <source>
        <dbReference type="SAM" id="SignalP"/>
    </source>
</evidence>
<evidence type="ECO:0000313" key="3">
    <source>
        <dbReference type="Proteomes" id="UP000199679"/>
    </source>
</evidence>
<keyword evidence="1" id="KW-0732">Signal</keyword>
<gene>
    <name evidence="2" type="ORF">SAMN05216490_1264</name>
</gene>
<dbReference type="InterPro" id="IPR021109">
    <property type="entry name" value="Peptidase_aspartic_dom_sf"/>
</dbReference>
<dbReference type="RefSeq" id="WP_091370408.1">
    <property type="nucleotide sequence ID" value="NZ_LT629740.1"/>
</dbReference>
<dbReference type="GO" id="GO:0008233">
    <property type="term" value="F:peptidase activity"/>
    <property type="evidence" value="ECO:0007669"/>
    <property type="project" value="UniProtKB-KW"/>
</dbReference>
<sequence length="291" mass="31960">MKKNKKIIFIVVAVLCQAFGPLSIAKTFVHNKTVENRWIAEIHFETIDNLIYVPVSVNGSAYCRFILDGGSSVCVVDSSIVNSLHLTGSGDGIIHGAGTGAVKVSYCDSITYKLKDIKTLVPRSDIINLSNAVPGQKLDGLLGYDFFLKYVIEINYKNKVIRLYQPESYHYKGKGSVVPISFFKKIPHFKAKVKVYGRALVEKDYAIDTGSSDVINENLLNVSTGPKKEVVGGVGVGQKFTIVQGKIETFQIGKYILHNLDGVSGADKIGAGLLSRYTVVFDYSRSHMILE</sequence>
<feature type="chain" id="PRO_5009260238" evidence="1">
    <location>
        <begin position="26"/>
        <end position="291"/>
    </location>
</feature>
<dbReference type="STRING" id="652787.SAMN05216490_1264"/>
<dbReference type="EMBL" id="LT629740">
    <property type="protein sequence ID" value="SDS49958.1"/>
    <property type="molecule type" value="Genomic_DNA"/>
</dbReference>
<accession>A0A1H1SQ41</accession>
<dbReference type="Gene3D" id="2.40.70.10">
    <property type="entry name" value="Acid Proteases"/>
    <property type="match status" value="1"/>
</dbReference>
<dbReference type="GO" id="GO:0006508">
    <property type="term" value="P:proteolysis"/>
    <property type="evidence" value="ECO:0007669"/>
    <property type="project" value="UniProtKB-KW"/>
</dbReference>
<name>A0A1H1SQ41_MUCMA</name>
<dbReference type="Pfam" id="PF13650">
    <property type="entry name" value="Asp_protease_2"/>
    <property type="match status" value="1"/>
</dbReference>
<protein>
    <submittedName>
        <fullName evidence="2">Aspartyl protease</fullName>
    </submittedName>
</protein>
<keyword evidence="2" id="KW-0645">Protease</keyword>
<dbReference type="AlphaFoldDB" id="A0A1H1SQ41"/>
<dbReference type="SUPFAM" id="SSF50630">
    <property type="entry name" value="Acid proteases"/>
    <property type="match status" value="1"/>
</dbReference>
<reference evidence="2 3" key="1">
    <citation type="submission" date="2016-10" db="EMBL/GenBank/DDBJ databases">
        <authorList>
            <person name="de Groot N.N."/>
        </authorList>
    </citation>
    <scope>NUCLEOTIDE SEQUENCE [LARGE SCALE GENOMIC DNA]</scope>
    <source>
        <strain evidence="2 3">MP1X4</strain>
    </source>
</reference>
<organism evidence="2 3">
    <name type="scientific">Mucilaginibacter mallensis</name>
    <dbReference type="NCBI Taxonomy" id="652787"/>
    <lineage>
        <taxon>Bacteria</taxon>
        <taxon>Pseudomonadati</taxon>
        <taxon>Bacteroidota</taxon>
        <taxon>Sphingobacteriia</taxon>
        <taxon>Sphingobacteriales</taxon>
        <taxon>Sphingobacteriaceae</taxon>
        <taxon>Mucilaginibacter</taxon>
    </lineage>
</organism>
<evidence type="ECO:0000313" key="2">
    <source>
        <dbReference type="EMBL" id="SDS49958.1"/>
    </source>
</evidence>
<dbReference type="OrthoDB" id="644381at2"/>
<dbReference type="Proteomes" id="UP000199679">
    <property type="component" value="Chromosome I"/>
</dbReference>
<feature type="signal peptide" evidence="1">
    <location>
        <begin position="1"/>
        <end position="25"/>
    </location>
</feature>